<evidence type="ECO:0000256" key="5">
    <source>
        <dbReference type="ARBA" id="ARBA00022692"/>
    </source>
</evidence>
<dbReference type="GO" id="GO:0005886">
    <property type="term" value="C:plasma membrane"/>
    <property type="evidence" value="ECO:0007669"/>
    <property type="project" value="UniProtKB-SubCell"/>
</dbReference>
<keyword evidence="15" id="KW-1185">Reference proteome</keyword>
<dbReference type="GO" id="GO:0009425">
    <property type="term" value="C:bacterial-type flagellum basal body"/>
    <property type="evidence" value="ECO:0007669"/>
    <property type="project" value="UniProtKB-SubCell"/>
</dbReference>
<comment type="function">
    <text evidence="12">Plays a role in the flagellum-specific transport system.</text>
</comment>
<organism evidence="14 15">
    <name type="scientific">Paenibacillus agaridevorans</name>
    <dbReference type="NCBI Taxonomy" id="171404"/>
    <lineage>
        <taxon>Bacteria</taxon>
        <taxon>Bacillati</taxon>
        <taxon>Bacillota</taxon>
        <taxon>Bacilli</taxon>
        <taxon>Bacillales</taxon>
        <taxon>Paenibacillaceae</taxon>
        <taxon>Paenibacillus</taxon>
    </lineage>
</organism>
<feature type="transmembrane region" description="Helical" evidence="12">
    <location>
        <begin position="195"/>
        <end position="219"/>
    </location>
</feature>
<evidence type="ECO:0000313" key="14">
    <source>
        <dbReference type="EMBL" id="GBG09607.1"/>
    </source>
</evidence>
<feature type="transmembrane region" description="Helical" evidence="12">
    <location>
        <begin position="49"/>
        <end position="82"/>
    </location>
</feature>
<keyword evidence="14" id="KW-0282">Flagellum</keyword>
<dbReference type="RefSeq" id="WP_108994306.1">
    <property type="nucleotide sequence ID" value="NZ_BDQX01000243.1"/>
</dbReference>
<evidence type="ECO:0000256" key="11">
    <source>
        <dbReference type="ARBA" id="ARBA00023225"/>
    </source>
</evidence>
<evidence type="ECO:0000256" key="9">
    <source>
        <dbReference type="ARBA" id="ARBA00023136"/>
    </source>
</evidence>
<dbReference type="PANTHER" id="PTHR30587:SF0">
    <property type="entry name" value="FLAGELLAR BIOSYNTHETIC PROTEIN FLIP"/>
    <property type="match status" value="1"/>
</dbReference>
<dbReference type="InterPro" id="IPR005838">
    <property type="entry name" value="T3SS_IM_P"/>
</dbReference>
<dbReference type="GO" id="GO:0009306">
    <property type="term" value="P:protein secretion"/>
    <property type="evidence" value="ECO:0007669"/>
    <property type="project" value="UniProtKB-UniRule"/>
</dbReference>
<dbReference type="InterPro" id="IPR005837">
    <property type="entry name" value="FliP"/>
</dbReference>
<proteinExistence type="inferred from homology"/>
<evidence type="ECO:0000256" key="7">
    <source>
        <dbReference type="ARBA" id="ARBA00022927"/>
    </source>
</evidence>
<dbReference type="NCBIfam" id="TIGR01103">
    <property type="entry name" value="fliP"/>
    <property type="match status" value="1"/>
</dbReference>
<dbReference type="PROSITE" id="PS01060">
    <property type="entry name" value="FLIP_1"/>
    <property type="match status" value="1"/>
</dbReference>
<evidence type="ECO:0000256" key="6">
    <source>
        <dbReference type="ARBA" id="ARBA00022795"/>
    </source>
</evidence>
<comment type="caution">
    <text evidence="14">The sequence shown here is derived from an EMBL/GenBank/DDBJ whole genome shotgun (WGS) entry which is preliminary data.</text>
</comment>
<dbReference type="EMBL" id="BDQX01000243">
    <property type="protein sequence ID" value="GBG09607.1"/>
    <property type="molecule type" value="Genomic_DNA"/>
</dbReference>
<dbReference type="Proteomes" id="UP000245202">
    <property type="component" value="Unassembled WGS sequence"/>
</dbReference>
<evidence type="ECO:0000256" key="1">
    <source>
        <dbReference type="ARBA" id="ARBA00006257"/>
    </source>
</evidence>
<evidence type="ECO:0000256" key="8">
    <source>
        <dbReference type="ARBA" id="ARBA00022989"/>
    </source>
</evidence>
<keyword evidence="5 12" id="KW-0812">Transmembrane</keyword>
<gene>
    <name evidence="12" type="primary">fliP</name>
    <name evidence="14" type="ORF">PAT3040_04264</name>
</gene>
<dbReference type="PANTHER" id="PTHR30587">
    <property type="entry name" value="FLAGELLAR BIOSYNTHETIC PROTEIN FLIP"/>
    <property type="match status" value="1"/>
</dbReference>
<feature type="transmembrane region" description="Helical" evidence="12">
    <location>
        <begin position="231"/>
        <end position="251"/>
    </location>
</feature>
<evidence type="ECO:0000313" key="15">
    <source>
        <dbReference type="Proteomes" id="UP000245202"/>
    </source>
</evidence>
<sequence>MKNKKWVSFFAVLLLSLLLQSQTFAEPLPDISINIGNNGGDGEAPGTSALSLLLIITVLSIAPAIMVLMTSFTRIVIVLGFVRTSIGTQTTPPNQVLIGLAMFLTFFIMAPTFGQVNEVALQPYLKGEITQTQAFEEAAKPMKKFMFAHTREKDLLLFMNYTQTEKPSSYEDIPLTVLIPAYAISELKTAFQMGFMIFIPFLVIDMIVASTLMAMGMMMLPPIMISLPFKLLLFVLVDGWYLIVKSLLLSFNT</sequence>
<comment type="subcellular location">
    <subcellularLocation>
        <location evidence="12">Cell membrane</location>
        <topology evidence="12">Multi-pass membrane protein</topology>
    </subcellularLocation>
    <subcellularLocation>
        <location evidence="12">Bacterial flagellum basal body</location>
    </subcellularLocation>
</comment>
<protein>
    <recommendedName>
        <fullName evidence="2 12">Flagellar biosynthetic protein FliP</fullName>
    </recommendedName>
</protein>
<keyword evidence="6 12" id="KW-1005">Bacterial flagellum biogenesis</keyword>
<evidence type="ECO:0000256" key="3">
    <source>
        <dbReference type="ARBA" id="ARBA00022448"/>
    </source>
</evidence>
<dbReference type="Pfam" id="PF00813">
    <property type="entry name" value="FliP"/>
    <property type="match status" value="1"/>
</dbReference>
<feature type="transmembrane region" description="Helical" evidence="12">
    <location>
        <begin position="94"/>
        <end position="114"/>
    </location>
</feature>
<keyword evidence="7 12" id="KW-0653">Protein transport</keyword>
<keyword evidence="10" id="KW-0975">Bacterial flagellum</keyword>
<evidence type="ECO:0000256" key="10">
    <source>
        <dbReference type="ARBA" id="ARBA00023143"/>
    </source>
</evidence>
<accession>A0A2R5ESS5</accession>
<feature type="signal peptide" evidence="13">
    <location>
        <begin position="1"/>
        <end position="25"/>
    </location>
</feature>
<reference evidence="14 15" key="1">
    <citation type="submission" date="2017-08" db="EMBL/GenBank/DDBJ databases">
        <title>Substantial Increase in Enzyme Production by Combined Drug-Resistance Mutations in Paenibacillus agaridevorans.</title>
        <authorList>
            <person name="Tanaka Y."/>
            <person name="Funane K."/>
            <person name="Hosaka T."/>
            <person name="Shiwa Y."/>
            <person name="Fujita N."/>
            <person name="Miyazaki T."/>
            <person name="Yoshikawa H."/>
            <person name="Murakami K."/>
            <person name="Kasahara K."/>
            <person name="Inaoka T."/>
            <person name="Hiraga Y."/>
            <person name="Ochi K."/>
        </authorList>
    </citation>
    <scope>NUCLEOTIDE SEQUENCE [LARGE SCALE GENOMIC DNA]</scope>
    <source>
        <strain evidence="14 15">T-3040</strain>
    </source>
</reference>
<evidence type="ECO:0000256" key="2">
    <source>
        <dbReference type="ARBA" id="ARBA00021714"/>
    </source>
</evidence>
<dbReference type="PRINTS" id="PR00951">
    <property type="entry name" value="FLGBIOSNFLIP"/>
</dbReference>
<dbReference type="GO" id="GO:0044781">
    <property type="term" value="P:bacterial-type flagellum organization"/>
    <property type="evidence" value="ECO:0007669"/>
    <property type="project" value="UniProtKB-UniRule"/>
</dbReference>
<dbReference type="PRINTS" id="PR01302">
    <property type="entry name" value="TYPE3IMPPROT"/>
</dbReference>
<feature type="chain" id="PRO_5015318647" description="Flagellar biosynthetic protein FliP" evidence="13">
    <location>
        <begin position="26"/>
        <end position="253"/>
    </location>
</feature>
<evidence type="ECO:0000256" key="13">
    <source>
        <dbReference type="SAM" id="SignalP"/>
    </source>
</evidence>
<keyword evidence="4 12" id="KW-1003">Cell membrane</keyword>
<dbReference type="NCBIfam" id="NF009438">
    <property type="entry name" value="PRK12797.1"/>
    <property type="match status" value="1"/>
</dbReference>
<keyword evidence="14" id="KW-0969">Cilium</keyword>
<dbReference type="PROSITE" id="PS01061">
    <property type="entry name" value="FLIP_2"/>
    <property type="match status" value="1"/>
</dbReference>
<keyword evidence="8 12" id="KW-1133">Transmembrane helix</keyword>
<comment type="similarity">
    <text evidence="1 12">Belongs to the FliP/MopC/SpaP family.</text>
</comment>
<keyword evidence="11 12" id="KW-1006">Bacterial flagellum protein export</keyword>
<keyword evidence="3 12" id="KW-0813">Transport</keyword>
<dbReference type="AlphaFoldDB" id="A0A2R5ESS5"/>
<keyword evidence="14" id="KW-0966">Cell projection</keyword>
<evidence type="ECO:0000256" key="12">
    <source>
        <dbReference type="RuleBase" id="RU362069"/>
    </source>
</evidence>
<evidence type="ECO:0000256" key="4">
    <source>
        <dbReference type="ARBA" id="ARBA00022475"/>
    </source>
</evidence>
<name>A0A2R5ESS5_9BACL</name>
<keyword evidence="13" id="KW-0732">Signal</keyword>
<keyword evidence="9 12" id="KW-0472">Membrane</keyword>